<dbReference type="PANTHER" id="PTHR43630:SF2">
    <property type="entry name" value="GLYCOSYLTRANSFERASE"/>
    <property type="match status" value="1"/>
</dbReference>
<dbReference type="InterPro" id="IPR001173">
    <property type="entry name" value="Glyco_trans_2-like"/>
</dbReference>
<dbReference type="Gene3D" id="3.90.550.10">
    <property type="entry name" value="Spore Coat Polysaccharide Biosynthesis Protein SpsA, Chain A"/>
    <property type="match status" value="1"/>
</dbReference>
<protein>
    <submittedName>
        <fullName evidence="2">Glycosyltransferase family 2 protein</fullName>
        <ecNumber evidence="2">2.4.-.-</ecNumber>
    </submittedName>
</protein>
<evidence type="ECO:0000313" key="2">
    <source>
        <dbReference type="EMBL" id="MDN4472021.1"/>
    </source>
</evidence>
<dbReference type="EC" id="2.4.-.-" evidence="2"/>
<dbReference type="SUPFAM" id="SSF53448">
    <property type="entry name" value="Nucleotide-diphospho-sugar transferases"/>
    <property type="match status" value="1"/>
</dbReference>
<dbReference type="Pfam" id="PF00535">
    <property type="entry name" value="Glycos_transf_2"/>
    <property type="match status" value="1"/>
</dbReference>
<organism evidence="2 3">
    <name type="scientific">Demequina zhanjiangensis</name>
    <dbReference type="NCBI Taxonomy" id="3051659"/>
    <lineage>
        <taxon>Bacteria</taxon>
        <taxon>Bacillati</taxon>
        <taxon>Actinomycetota</taxon>
        <taxon>Actinomycetes</taxon>
        <taxon>Micrococcales</taxon>
        <taxon>Demequinaceae</taxon>
        <taxon>Demequina</taxon>
    </lineage>
</organism>
<comment type="caution">
    <text evidence="2">The sequence shown here is derived from an EMBL/GenBank/DDBJ whole genome shotgun (WGS) entry which is preliminary data.</text>
</comment>
<sequence>MTGSESKVPVSVLVQTKNEELAIAVCLDGLHAFDEVIVVDSLSDDRTVEIARGKGVRVVDFHWNGEYPKKKQWQLENVQTKHDWVLFIDADEVPSAELTASIRRFVGQSPAAAAAQLRLEYHFAGKALRYGHRVYKTVLLHRDRARFEPVDDLGLIGMGELEGHYQPVCDGAVVTLDGLLRHDDLDPVRTWFDRHNRYSDWEAGLRARREAHGVDRVNRSRQGRLFDRVPFKPLAFFMYSYLLRFGILDGRAGFDYSIALSAYYWQIGLKSRELKRQQEEGRQS</sequence>
<keyword evidence="3" id="KW-1185">Reference proteome</keyword>
<keyword evidence="2" id="KW-0808">Transferase</keyword>
<evidence type="ECO:0000259" key="1">
    <source>
        <dbReference type="Pfam" id="PF00535"/>
    </source>
</evidence>
<dbReference type="EMBL" id="JAUHPV010000002">
    <property type="protein sequence ID" value="MDN4472021.1"/>
    <property type="molecule type" value="Genomic_DNA"/>
</dbReference>
<dbReference type="CDD" id="cd02511">
    <property type="entry name" value="Beta4Glucosyltransferase"/>
    <property type="match status" value="1"/>
</dbReference>
<dbReference type="GO" id="GO:0016757">
    <property type="term" value="F:glycosyltransferase activity"/>
    <property type="evidence" value="ECO:0007669"/>
    <property type="project" value="UniProtKB-KW"/>
</dbReference>
<keyword evidence="2" id="KW-0328">Glycosyltransferase</keyword>
<reference evidence="2" key="1">
    <citation type="submission" date="2023-06" db="EMBL/GenBank/DDBJ databases">
        <title>SYSU T00b26.</title>
        <authorList>
            <person name="Gao L."/>
            <person name="Fang B.-Z."/>
            <person name="Li W.-J."/>
        </authorList>
    </citation>
    <scope>NUCLEOTIDE SEQUENCE</scope>
    <source>
        <strain evidence="2">SYSU T00b26</strain>
    </source>
</reference>
<dbReference type="RefSeq" id="WP_301126268.1">
    <property type="nucleotide sequence ID" value="NZ_JAUHPV010000002.1"/>
</dbReference>
<evidence type="ECO:0000313" key="3">
    <source>
        <dbReference type="Proteomes" id="UP001172738"/>
    </source>
</evidence>
<gene>
    <name evidence="2" type="ORF">QQX04_03320</name>
</gene>
<feature type="domain" description="Glycosyltransferase 2-like" evidence="1">
    <location>
        <begin position="11"/>
        <end position="134"/>
    </location>
</feature>
<dbReference type="PANTHER" id="PTHR43630">
    <property type="entry name" value="POLY-BETA-1,6-N-ACETYL-D-GLUCOSAMINE SYNTHASE"/>
    <property type="match status" value="1"/>
</dbReference>
<dbReference type="Proteomes" id="UP001172738">
    <property type="component" value="Unassembled WGS sequence"/>
</dbReference>
<accession>A0ABT8FYP4</accession>
<proteinExistence type="predicted"/>
<dbReference type="InterPro" id="IPR029044">
    <property type="entry name" value="Nucleotide-diphossugar_trans"/>
</dbReference>
<name>A0ABT8FYP4_9MICO</name>